<accession>A0A059JAX6</accession>
<organism evidence="1 2">
    <name type="scientific">Trichophyton interdigitale (strain MR816)</name>
    <dbReference type="NCBI Taxonomy" id="1215338"/>
    <lineage>
        <taxon>Eukaryota</taxon>
        <taxon>Fungi</taxon>
        <taxon>Dikarya</taxon>
        <taxon>Ascomycota</taxon>
        <taxon>Pezizomycotina</taxon>
        <taxon>Eurotiomycetes</taxon>
        <taxon>Eurotiomycetidae</taxon>
        <taxon>Onygenales</taxon>
        <taxon>Arthrodermataceae</taxon>
        <taxon>Trichophyton</taxon>
    </lineage>
</organism>
<name>A0A059JAX6_TRIIM</name>
<dbReference type="EMBL" id="AOKY01000230">
    <property type="protein sequence ID" value="KDB25036.1"/>
    <property type="molecule type" value="Genomic_DNA"/>
</dbReference>
<proteinExistence type="predicted"/>
<gene>
    <name evidence="1" type="ORF">H109_03160</name>
</gene>
<protein>
    <submittedName>
        <fullName evidence="1">Uncharacterized protein</fullName>
    </submittedName>
</protein>
<keyword evidence="2" id="KW-1185">Reference proteome</keyword>
<dbReference type="OrthoDB" id="2823490at2759"/>
<dbReference type="OMA" id="VWPSHIC"/>
<comment type="caution">
    <text evidence="1">The sequence shown here is derived from an EMBL/GenBank/DDBJ whole genome shotgun (WGS) entry which is preliminary data.</text>
</comment>
<dbReference type="Proteomes" id="UP000024533">
    <property type="component" value="Unassembled WGS sequence"/>
</dbReference>
<dbReference type="STRING" id="1215338.A0A059JAX6"/>
<reference evidence="1 2" key="1">
    <citation type="submission" date="2014-02" db="EMBL/GenBank/DDBJ databases">
        <title>The Genome Sequence of Trichophyton interdigitale MR816.</title>
        <authorList>
            <consortium name="The Broad Institute Genomics Platform"/>
            <person name="Cuomo C.A."/>
            <person name="White T.C."/>
            <person name="Graser Y."/>
            <person name="Martinez-Rossi N."/>
            <person name="Heitman J."/>
            <person name="Young S.K."/>
            <person name="Zeng Q."/>
            <person name="Gargeya S."/>
            <person name="Abouelleil A."/>
            <person name="Alvarado L."/>
            <person name="Chapman S.B."/>
            <person name="Gainer-Dewar J."/>
            <person name="Goldberg J."/>
            <person name="Griggs A."/>
            <person name="Gujja S."/>
            <person name="Hansen M."/>
            <person name="Howarth C."/>
            <person name="Imamovic A."/>
            <person name="Larimer J."/>
            <person name="Martinez D."/>
            <person name="Murphy C."/>
            <person name="Pearson M.D."/>
            <person name="Persinoti G."/>
            <person name="Poon T."/>
            <person name="Priest M."/>
            <person name="Roberts A.D."/>
            <person name="Saif S."/>
            <person name="Shea T.D."/>
            <person name="Sykes S.N."/>
            <person name="Wortman J."/>
            <person name="Nusbaum C."/>
            <person name="Birren B."/>
        </authorList>
    </citation>
    <scope>NUCLEOTIDE SEQUENCE [LARGE SCALE GENOMIC DNA]</scope>
    <source>
        <strain evidence="1 2">MR816</strain>
    </source>
</reference>
<sequence length="361" mass="41080">MGRITLTNIPPEIRDIIVELVITTRIQVPKRPAQMAGRSKSVNPDINPLSNEGYTVNSLSLLLVNQQLYAETKAAIGRFLKGAKEENEAGKKSRNLTYTYDIMLVDDSYVWPSHICVPALSPRVDNVVVTIQAFGTCPVTKASMSRVNAFRSDMGPTEVQWAFYRPLVNLLRDGPGPEMWTSKKPTQRPVIEALSQPGGTNTGITVGTLILDFHKSADNYATDDIYYKWASDQEGGLFQPWKECRGMPSQIDGWEDVHRIVVRPEWLMRYLTMRLSFMLGMSYHTSQYSSVLFERIGKIEIRLNGVNVRVIHIAEKLERLNFNHPMDTFGHLPSEERIAAFQKWKKEVIQLRKDRGLRVVE</sequence>
<dbReference type="HOGENOM" id="CLU_057190_0_0_1"/>
<evidence type="ECO:0000313" key="2">
    <source>
        <dbReference type="Proteomes" id="UP000024533"/>
    </source>
</evidence>
<evidence type="ECO:0000313" key="1">
    <source>
        <dbReference type="EMBL" id="KDB25036.1"/>
    </source>
</evidence>
<dbReference type="AlphaFoldDB" id="A0A059JAX6"/>